<keyword evidence="1" id="KW-0472">Membrane</keyword>
<proteinExistence type="predicted"/>
<feature type="transmembrane region" description="Helical" evidence="1">
    <location>
        <begin position="76"/>
        <end position="97"/>
    </location>
</feature>
<evidence type="ECO:0000256" key="1">
    <source>
        <dbReference type="SAM" id="Phobius"/>
    </source>
</evidence>
<name>A0A418NEI9_9SPHN</name>
<reference evidence="2 3" key="1">
    <citation type="submission" date="2018-08" db="EMBL/GenBank/DDBJ databases">
        <title>Altererythrobacter sp.Ery1 and Ery12, the genome sequencing of novel strains in genus Alterythrobacter.</title>
        <authorList>
            <person name="Cheng H."/>
            <person name="Wu Y.-H."/>
            <person name="Fang C."/>
            <person name="Xu X.-W."/>
        </authorList>
    </citation>
    <scope>NUCLEOTIDE SEQUENCE [LARGE SCALE GENOMIC DNA]</scope>
    <source>
        <strain evidence="2 3">Ery1</strain>
    </source>
</reference>
<keyword evidence="3" id="KW-1185">Reference proteome</keyword>
<keyword evidence="1" id="KW-0812">Transmembrane</keyword>
<sequence length="185" mass="19570">MPRGDIMSIEKLKSAGGMAAGLLLMLVLLALPLMLLLGAAEISVWALDWIPQAIGIATLGCMLLIPLAIIPATRGLAASLFGLASLVFGACLWLYALAFTYLEWGMLGVVIGVLIFGVGVVVTGTLAAIFSGMWVVLGNVAFLLALFVGTRLLSVWLARLADERHMRKAARETPSEVVIAHKIEG</sequence>
<evidence type="ECO:0000313" key="3">
    <source>
        <dbReference type="Proteomes" id="UP000285092"/>
    </source>
</evidence>
<feature type="transmembrane region" description="Helical" evidence="1">
    <location>
        <begin position="49"/>
        <end position="70"/>
    </location>
</feature>
<protein>
    <submittedName>
        <fullName evidence="2">Uncharacterized protein</fullName>
    </submittedName>
</protein>
<gene>
    <name evidence="2" type="ORF">D2V04_15165</name>
</gene>
<keyword evidence="1" id="KW-1133">Transmembrane helix</keyword>
<accession>A0A418NEI9</accession>
<comment type="caution">
    <text evidence="2">The sequence shown here is derived from an EMBL/GenBank/DDBJ whole genome shotgun (WGS) entry which is preliminary data.</text>
</comment>
<feature type="transmembrane region" description="Helical" evidence="1">
    <location>
        <begin position="136"/>
        <end position="158"/>
    </location>
</feature>
<feature type="transmembrane region" description="Helical" evidence="1">
    <location>
        <begin position="15"/>
        <end position="37"/>
    </location>
</feature>
<dbReference type="AlphaFoldDB" id="A0A418NEI9"/>
<organism evidence="2 3">
    <name type="scientific">Pelagerythrobacter aerophilus</name>
    <dbReference type="NCBI Taxonomy" id="2306995"/>
    <lineage>
        <taxon>Bacteria</taxon>
        <taxon>Pseudomonadati</taxon>
        <taxon>Pseudomonadota</taxon>
        <taxon>Alphaproteobacteria</taxon>
        <taxon>Sphingomonadales</taxon>
        <taxon>Erythrobacteraceae</taxon>
        <taxon>Pelagerythrobacter</taxon>
    </lineage>
</organism>
<dbReference type="EMBL" id="QXFK01000019">
    <property type="protein sequence ID" value="RIV75630.1"/>
    <property type="molecule type" value="Genomic_DNA"/>
</dbReference>
<feature type="transmembrane region" description="Helical" evidence="1">
    <location>
        <begin position="104"/>
        <end position="130"/>
    </location>
</feature>
<evidence type="ECO:0000313" key="2">
    <source>
        <dbReference type="EMBL" id="RIV75630.1"/>
    </source>
</evidence>
<dbReference type="Proteomes" id="UP000285092">
    <property type="component" value="Unassembled WGS sequence"/>
</dbReference>